<dbReference type="OrthoDB" id="9775391at2"/>
<dbReference type="SUPFAM" id="SSF51604">
    <property type="entry name" value="Enolase C-terminal domain-like"/>
    <property type="match status" value="1"/>
</dbReference>
<reference evidence="6" key="1">
    <citation type="submission" date="2018-12" db="EMBL/GenBank/DDBJ databases">
        <title>Tengunoibacter tsumagoiensis gen. nov., sp. nov., Dictyobacter kobayashii sp. nov., D. alpinus sp. nov., and D. joshuensis sp. nov. and description of Dictyobacteraceae fam. nov. within the order Ktedonobacterales isolated from Tengu-no-mugimeshi.</title>
        <authorList>
            <person name="Wang C.M."/>
            <person name="Zheng Y."/>
            <person name="Sakai Y."/>
            <person name="Toyoda A."/>
            <person name="Minakuchi Y."/>
            <person name="Abe K."/>
            <person name="Yokota A."/>
            <person name="Yabe S."/>
        </authorList>
    </citation>
    <scope>NUCLEOTIDE SEQUENCE [LARGE SCALE GENOMIC DNA]</scope>
    <source>
        <strain evidence="6">Uno3</strain>
    </source>
</reference>
<dbReference type="GO" id="GO:0016853">
    <property type="term" value="F:isomerase activity"/>
    <property type="evidence" value="ECO:0007669"/>
    <property type="project" value="UniProtKB-KW"/>
</dbReference>
<dbReference type="Proteomes" id="UP000287352">
    <property type="component" value="Unassembled WGS sequence"/>
</dbReference>
<name>A0A402A9D3_9CHLR</name>
<dbReference type="SMART" id="SM00922">
    <property type="entry name" value="MR_MLE"/>
    <property type="match status" value="1"/>
</dbReference>
<dbReference type="AlphaFoldDB" id="A0A402A9D3"/>
<evidence type="ECO:0000256" key="2">
    <source>
        <dbReference type="ARBA" id="ARBA00022723"/>
    </source>
</evidence>
<evidence type="ECO:0000256" key="1">
    <source>
        <dbReference type="ARBA" id="ARBA00001946"/>
    </source>
</evidence>
<keyword evidence="6" id="KW-1185">Reference proteome</keyword>
<comment type="caution">
    <text evidence="5">The sequence shown here is derived from an EMBL/GenBank/DDBJ whole genome shotgun (WGS) entry which is preliminary data.</text>
</comment>
<evidence type="ECO:0000259" key="4">
    <source>
        <dbReference type="SMART" id="SM00922"/>
    </source>
</evidence>
<dbReference type="GO" id="GO:0016836">
    <property type="term" value="F:hydro-lyase activity"/>
    <property type="evidence" value="ECO:0007669"/>
    <property type="project" value="TreeGrafter"/>
</dbReference>
<dbReference type="GO" id="GO:0000287">
    <property type="term" value="F:magnesium ion binding"/>
    <property type="evidence" value="ECO:0007669"/>
    <property type="project" value="TreeGrafter"/>
</dbReference>
<dbReference type="InterPro" id="IPR013341">
    <property type="entry name" value="Mandelate_racemase_N_dom"/>
</dbReference>
<dbReference type="CDD" id="cd03316">
    <property type="entry name" value="MR_like"/>
    <property type="match status" value="1"/>
</dbReference>
<evidence type="ECO:0000256" key="3">
    <source>
        <dbReference type="ARBA" id="ARBA00022842"/>
    </source>
</evidence>
<dbReference type="InterPro" id="IPR029017">
    <property type="entry name" value="Enolase-like_N"/>
</dbReference>
<dbReference type="GO" id="GO:0016052">
    <property type="term" value="P:carbohydrate catabolic process"/>
    <property type="evidence" value="ECO:0007669"/>
    <property type="project" value="TreeGrafter"/>
</dbReference>
<organism evidence="5 6">
    <name type="scientific">Tengunoibacter tsumagoiensis</name>
    <dbReference type="NCBI Taxonomy" id="2014871"/>
    <lineage>
        <taxon>Bacteria</taxon>
        <taxon>Bacillati</taxon>
        <taxon>Chloroflexota</taxon>
        <taxon>Ktedonobacteria</taxon>
        <taxon>Ktedonobacterales</taxon>
        <taxon>Dictyobacteraceae</taxon>
        <taxon>Tengunoibacter</taxon>
    </lineage>
</organism>
<protein>
    <submittedName>
        <fullName evidence="5">D-galactarolactone cycloisomerase</fullName>
    </submittedName>
</protein>
<dbReference type="Pfam" id="PF02746">
    <property type="entry name" value="MR_MLE_N"/>
    <property type="match status" value="1"/>
</dbReference>
<dbReference type="Pfam" id="PF13378">
    <property type="entry name" value="MR_MLE_C"/>
    <property type="match status" value="1"/>
</dbReference>
<evidence type="ECO:0000313" key="5">
    <source>
        <dbReference type="EMBL" id="GCE15739.1"/>
    </source>
</evidence>
<comment type="cofactor">
    <cofactor evidence="1">
        <name>Mg(2+)</name>
        <dbReference type="ChEBI" id="CHEBI:18420"/>
    </cofactor>
</comment>
<sequence length="389" mass="42842">MKITSIECHVLVVPDLQVGATSSSQDDIIVEIHTDEGLTGIGESDVNPWIARACIEAPGTHTMGQGLTEMLLGQDPLDVEGLWEKLYVGSAMNGRRGALINAMGALDIALHDLRGKALNKPCYELLGEPARTAITPYASLQPEVASFQEYHETIVAWAQEAKKIGFRAAKLEATFSGPYQHNGLSAPFEKVTDVISDVRRAVGADFTLMVDVQYAFPDADTCLQIIRDWRDLDIFFLETPLPSDDLAGYARLAQEQPIPISAGEWLATRFEFIELMDQGRVQVAQPDMGRVGGLTEAMRVCKLAQQRGRLIVPHAWKTGITIAAAAHMAMVTPHCPYIEFLPARMSTSGLRREVVLDELELQDGQIVLPRKPGLGIELNREALQRYRVN</sequence>
<keyword evidence="2" id="KW-0479">Metal-binding</keyword>
<dbReference type="Gene3D" id="3.20.20.120">
    <property type="entry name" value="Enolase-like C-terminal domain"/>
    <property type="match status" value="1"/>
</dbReference>
<proteinExistence type="predicted"/>
<dbReference type="SFLD" id="SFLDG00179">
    <property type="entry name" value="mandelate_racemase"/>
    <property type="match status" value="1"/>
</dbReference>
<dbReference type="PANTHER" id="PTHR13794:SF58">
    <property type="entry name" value="MITOCHONDRIAL ENOLASE SUPERFAMILY MEMBER 1"/>
    <property type="match status" value="1"/>
</dbReference>
<keyword evidence="3" id="KW-0460">Magnesium</keyword>
<dbReference type="RefSeq" id="WP_126583161.1">
    <property type="nucleotide sequence ID" value="NZ_BIFR01000002.1"/>
</dbReference>
<feature type="domain" description="Mandelate racemase/muconate lactonizing enzyme C-terminal" evidence="4">
    <location>
        <begin position="151"/>
        <end position="259"/>
    </location>
</feature>
<dbReference type="Gene3D" id="3.30.390.10">
    <property type="entry name" value="Enolase-like, N-terminal domain"/>
    <property type="match status" value="1"/>
</dbReference>
<dbReference type="SUPFAM" id="SSF54826">
    <property type="entry name" value="Enolase N-terminal domain-like"/>
    <property type="match status" value="1"/>
</dbReference>
<dbReference type="EMBL" id="BIFR01000002">
    <property type="protein sequence ID" value="GCE15739.1"/>
    <property type="molecule type" value="Genomic_DNA"/>
</dbReference>
<keyword evidence="5" id="KW-0413">Isomerase</keyword>
<evidence type="ECO:0000313" key="6">
    <source>
        <dbReference type="Proteomes" id="UP000287352"/>
    </source>
</evidence>
<dbReference type="InterPro" id="IPR046945">
    <property type="entry name" value="RHMD-like"/>
</dbReference>
<dbReference type="PANTHER" id="PTHR13794">
    <property type="entry name" value="ENOLASE SUPERFAMILY, MANDELATE RACEMASE"/>
    <property type="match status" value="1"/>
</dbReference>
<gene>
    <name evidence="5" type="primary">gci</name>
    <name evidence="5" type="ORF">KTT_55980</name>
</gene>
<dbReference type="InterPro" id="IPR036849">
    <property type="entry name" value="Enolase-like_C_sf"/>
</dbReference>
<dbReference type="SFLD" id="SFLDS00001">
    <property type="entry name" value="Enolase"/>
    <property type="match status" value="1"/>
</dbReference>
<dbReference type="InterPro" id="IPR013342">
    <property type="entry name" value="Mandelate_racemase_C"/>
</dbReference>
<accession>A0A402A9D3</accession>
<dbReference type="InterPro" id="IPR029065">
    <property type="entry name" value="Enolase_C-like"/>
</dbReference>